<keyword evidence="1" id="KW-1133">Transmembrane helix</keyword>
<proteinExistence type="predicted"/>
<keyword evidence="3" id="KW-1185">Reference proteome</keyword>
<feature type="transmembrane region" description="Helical" evidence="1">
    <location>
        <begin position="180"/>
        <end position="198"/>
    </location>
</feature>
<comment type="caution">
    <text evidence="2">The sequence shown here is derived from an EMBL/GenBank/DDBJ whole genome shotgun (WGS) entry which is preliminary data.</text>
</comment>
<dbReference type="RefSeq" id="WP_163228283.1">
    <property type="nucleotide sequence ID" value="NZ_WHZU01000021.1"/>
</dbReference>
<evidence type="ECO:0000256" key="1">
    <source>
        <dbReference type="SAM" id="Phobius"/>
    </source>
</evidence>
<feature type="transmembrane region" description="Helical" evidence="1">
    <location>
        <begin position="117"/>
        <end position="139"/>
    </location>
</feature>
<feature type="transmembrane region" description="Helical" evidence="1">
    <location>
        <begin position="46"/>
        <end position="65"/>
    </location>
</feature>
<sequence>MPSAEDRAATRRIRVKALAWLLVFLAVLSAAVTAYGASSGPLGRAYPWLAVGSLVIGTVALTYGVGWHRAAAVVRAADAGDRVAAAYLRYGPQLGSVAWWWTTPPIRSSTERRRMTAVGILLLAVAVIGGVMTAVLWHTPISRGILAMTVLSIIPMLVVGLWAVVFAARPDERIGRAAGPLYYILLIAGLISSGLVWAAAHDGYALGVLATAYGLALNCIRGLRHLVPVILANDIFVPTNRSAIDADVARMAADEPQVPMEGPGSPERRRVRAKYERRMLLRYTLRTILLLIMLAAVVALKVAFGG</sequence>
<protein>
    <submittedName>
        <fullName evidence="2">Uncharacterized protein</fullName>
    </submittedName>
</protein>
<evidence type="ECO:0000313" key="3">
    <source>
        <dbReference type="Proteomes" id="UP000475155"/>
    </source>
</evidence>
<feature type="transmembrane region" description="Helical" evidence="1">
    <location>
        <begin position="145"/>
        <end position="168"/>
    </location>
</feature>
<accession>A0ABX0CHU2</accession>
<keyword evidence="1" id="KW-0472">Membrane</keyword>
<keyword evidence="1" id="KW-0812">Transmembrane</keyword>
<gene>
    <name evidence="2" type="ORF">GFD18_10080</name>
</gene>
<evidence type="ECO:0000313" key="2">
    <source>
        <dbReference type="EMBL" id="NEH12414.1"/>
    </source>
</evidence>
<organism evidence="2 3">
    <name type="scientific">Bifidobacterium saimiriisciurei</name>
    <dbReference type="NCBI Taxonomy" id="2661627"/>
    <lineage>
        <taxon>Bacteria</taxon>
        <taxon>Bacillati</taxon>
        <taxon>Actinomycetota</taxon>
        <taxon>Actinomycetes</taxon>
        <taxon>Bifidobacteriales</taxon>
        <taxon>Bifidobacteriaceae</taxon>
        <taxon>Bifidobacterium</taxon>
    </lineage>
</organism>
<name>A0ABX0CHU2_9BIFI</name>
<feature type="transmembrane region" description="Helical" evidence="1">
    <location>
        <begin position="283"/>
        <end position="304"/>
    </location>
</feature>
<reference evidence="2 3" key="1">
    <citation type="submission" date="2019-10" db="EMBL/GenBank/DDBJ databases">
        <title>Bifidobacterium from non-human primates.</title>
        <authorList>
            <person name="Modesto M."/>
        </authorList>
    </citation>
    <scope>NUCLEOTIDE SEQUENCE [LARGE SCALE GENOMIC DNA]</scope>
    <source>
        <strain evidence="2 3">SMA1</strain>
    </source>
</reference>
<dbReference type="Proteomes" id="UP000475155">
    <property type="component" value="Unassembled WGS sequence"/>
</dbReference>
<dbReference type="EMBL" id="WHZU01000021">
    <property type="protein sequence ID" value="NEH12414.1"/>
    <property type="molecule type" value="Genomic_DNA"/>
</dbReference>
<feature type="transmembrane region" description="Helical" evidence="1">
    <location>
        <begin position="204"/>
        <end position="223"/>
    </location>
</feature>